<evidence type="ECO:0000313" key="4">
    <source>
        <dbReference type="Proteomes" id="UP000318720"/>
    </source>
</evidence>
<gene>
    <name evidence="3" type="ORF">Sipo8835_46160</name>
</gene>
<dbReference type="InterPro" id="IPR002347">
    <property type="entry name" value="SDR_fam"/>
</dbReference>
<keyword evidence="2" id="KW-0560">Oxidoreductase</keyword>
<name>A0AAE8VS90_9ACTN</name>
<reference evidence="3 4" key="1">
    <citation type="submission" date="2019-03" db="EMBL/GenBank/DDBJ databases">
        <title>Comparative genomic analyses of the sweetpotato soil rot pathogen, Streptomyces ipomoeae.</title>
        <authorList>
            <person name="Ruschel Soares N."/>
            <person name="Badger J.H."/>
            <person name="Huguet-Tapia J.C."/>
            <person name="Clark C.A."/>
            <person name="Pettis G.S."/>
        </authorList>
    </citation>
    <scope>NUCLEOTIDE SEQUENCE [LARGE SCALE GENOMIC DNA]</scope>
    <source>
        <strain evidence="3 4">88-35</strain>
    </source>
</reference>
<dbReference type="PRINTS" id="PR00080">
    <property type="entry name" value="SDRFAMILY"/>
</dbReference>
<dbReference type="FunFam" id="3.40.50.720:FF:000084">
    <property type="entry name" value="Short-chain dehydrogenase reductase"/>
    <property type="match status" value="1"/>
</dbReference>
<dbReference type="Gene3D" id="3.40.50.720">
    <property type="entry name" value="NAD(P)-binding Rossmann-like Domain"/>
    <property type="match status" value="1"/>
</dbReference>
<protein>
    <submittedName>
        <fullName evidence="3">SDR family oxidoreductase</fullName>
    </submittedName>
</protein>
<comment type="caution">
    <text evidence="3">The sequence shown here is derived from an EMBL/GenBank/DDBJ whole genome shotgun (WGS) entry which is preliminary data.</text>
</comment>
<dbReference type="Proteomes" id="UP000318720">
    <property type="component" value="Unassembled WGS sequence"/>
</dbReference>
<evidence type="ECO:0000256" key="2">
    <source>
        <dbReference type="ARBA" id="ARBA00023002"/>
    </source>
</evidence>
<comment type="similarity">
    <text evidence="1">Belongs to the short-chain dehydrogenases/reductases (SDR) family.</text>
</comment>
<dbReference type="GO" id="GO:0016491">
    <property type="term" value="F:oxidoreductase activity"/>
    <property type="evidence" value="ECO:0007669"/>
    <property type="project" value="UniProtKB-KW"/>
</dbReference>
<dbReference type="GeneID" id="301700593"/>
<dbReference type="EMBL" id="SPAZ01000371">
    <property type="protein sequence ID" value="TQE15179.1"/>
    <property type="molecule type" value="Genomic_DNA"/>
</dbReference>
<dbReference type="AlphaFoldDB" id="A0AAE8VS90"/>
<accession>A0AAE8VS90</accession>
<dbReference type="InterPro" id="IPR036291">
    <property type="entry name" value="NAD(P)-bd_dom_sf"/>
</dbReference>
<organism evidence="3 4">
    <name type="scientific">Streptomyces ipomoeae</name>
    <dbReference type="NCBI Taxonomy" id="103232"/>
    <lineage>
        <taxon>Bacteria</taxon>
        <taxon>Bacillati</taxon>
        <taxon>Actinomycetota</taxon>
        <taxon>Actinomycetes</taxon>
        <taxon>Kitasatosporales</taxon>
        <taxon>Streptomycetaceae</taxon>
        <taxon>Streptomyces</taxon>
    </lineage>
</organism>
<dbReference type="Pfam" id="PF13561">
    <property type="entry name" value="adh_short_C2"/>
    <property type="match status" value="1"/>
</dbReference>
<dbReference type="PANTHER" id="PTHR24321">
    <property type="entry name" value="DEHYDROGENASES, SHORT CHAIN"/>
    <property type="match status" value="1"/>
</dbReference>
<dbReference type="SUPFAM" id="SSF51735">
    <property type="entry name" value="NAD(P)-binding Rossmann-fold domains"/>
    <property type="match status" value="1"/>
</dbReference>
<sequence length="256" mass="26558">MTARFAGKVALVTAGGSGIGRAAALAFAREGATVMVSGREPRDLRETVALIEKEGGVADAMPADVTHGMDVIRLVKTVHERHGGLHIAFNNAGYTGRPSPLAEICEAVWTDILSTNLTAVWLLMKHEIAHMRQNGGGVIINTSANVAVHGRVPGLGAFAASKAALSMMTRTAAREYIREGIRINAISPGAVATDQAQPSDQAHYLGGSTAEGDAAETPVGRMATTEEIAATVLWLAGKESSFVVGHDLVLDGGATV</sequence>
<dbReference type="RefSeq" id="WP_009326934.1">
    <property type="nucleotide sequence ID" value="NZ_CP182305.1"/>
</dbReference>
<evidence type="ECO:0000313" key="3">
    <source>
        <dbReference type="EMBL" id="TQE15179.1"/>
    </source>
</evidence>
<dbReference type="CDD" id="cd05233">
    <property type="entry name" value="SDR_c"/>
    <property type="match status" value="1"/>
</dbReference>
<evidence type="ECO:0000256" key="1">
    <source>
        <dbReference type="ARBA" id="ARBA00006484"/>
    </source>
</evidence>
<dbReference type="PANTHER" id="PTHR24321:SF11">
    <property type="entry name" value="BLR0893 PROTEIN"/>
    <property type="match status" value="1"/>
</dbReference>
<proteinExistence type="inferred from homology"/>
<dbReference type="PRINTS" id="PR00081">
    <property type="entry name" value="GDHRDH"/>
</dbReference>